<evidence type="ECO:0000313" key="8">
    <source>
        <dbReference type="Proteomes" id="UP000218327"/>
    </source>
</evidence>
<feature type="transmembrane region" description="Helical" evidence="5">
    <location>
        <begin position="46"/>
        <end position="72"/>
    </location>
</feature>
<dbReference type="InterPro" id="IPR006260">
    <property type="entry name" value="TonB/TolA_C"/>
</dbReference>
<dbReference type="EMBL" id="NVVJ01000041">
    <property type="protein sequence ID" value="PCJ23300.1"/>
    <property type="molecule type" value="Genomic_DNA"/>
</dbReference>
<evidence type="ECO:0000256" key="2">
    <source>
        <dbReference type="ARBA" id="ARBA00022692"/>
    </source>
</evidence>
<name>A0A2A5AW06_9GAMM</name>
<dbReference type="GO" id="GO:0031992">
    <property type="term" value="F:energy transducer activity"/>
    <property type="evidence" value="ECO:0007669"/>
    <property type="project" value="InterPro"/>
</dbReference>
<evidence type="ECO:0000256" key="5">
    <source>
        <dbReference type="RuleBase" id="RU362123"/>
    </source>
</evidence>
<dbReference type="AlphaFoldDB" id="A0A2A5AW06"/>
<dbReference type="InterPro" id="IPR003538">
    <property type="entry name" value="TonB"/>
</dbReference>
<dbReference type="Pfam" id="PF03544">
    <property type="entry name" value="TonB_C"/>
    <property type="match status" value="1"/>
</dbReference>
<dbReference type="PANTHER" id="PTHR34978:SF3">
    <property type="entry name" value="SLR0241 PROTEIN"/>
    <property type="match status" value="1"/>
</dbReference>
<dbReference type="InterPro" id="IPR037682">
    <property type="entry name" value="TonB_C"/>
</dbReference>
<organism evidence="7 8">
    <name type="scientific">SAR86 cluster bacterium</name>
    <dbReference type="NCBI Taxonomy" id="2030880"/>
    <lineage>
        <taxon>Bacteria</taxon>
        <taxon>Pseudomonadati</taxon>
        <taxon>Pseudomonadota</taxon>
        <taxon>Gammaproteobacteria</taxon>
        <taxon>SAR86 cluster</taxon>
    </lineage>
</organism>
<evidence type="ECO:0000256" key="4">
    <source>
        <dbReference type="ARBA" id="ARBA00023136"/>
    </source>
</evidence>
<reference evidence="8" key="1">
    <citation type="submission" date="2017-08" db="EMBL/GenBank/DDBJ databases">
        <title>A dynamic microbial community with high functional redundancy inhabits the cold, oxic subseafloor aquifer.</title>
        <authorList>
            <person name="Tully B.J."/>
            <person name="Wheat C.G."/>
            <person name="Glazer B.T."/>
            <person name="Huber J.A."/>
        </authorList>
    </citation>
    <scope>NUCLEOTIDE SEQUENCE [LARGE SCALE GENOMIC DNA]</scope>
</reference>
<keyword evidence="3 5" id="KW-1133">Transmembrane helix</keyword>
<evidence type="ECO:0000256" key="3">
    <source>
        <dbReference type="ARBA" id="ARBA00022989"/>
    </source>
</evidence>
<gene>
    <name evidence="7" type="ORF">COA96_12065</name>
</gene>
<keyword evidence="5" id="KW-0735">Signal-anchor</keyword>
<dbReference type="GO" id="GO:0030288">
    <property type="term" value="C:outer membrane-bounded periplasmic space"/>
    <property type="evidence" value="ECO:0007669"/>
    <property type="project" value="InterPro"/>
</dbReference>
<comment type="function">
    <text evidence="5">Interacts with outer membrane receptor proteins that carry out high-affinity binding and energy dependent uptake into the periplasmic space of specific substrates. It could act to transduce energy from the cytoplasmic membrane to specific energy-requiring processes in the outer membrane, resulting in the release into the periplasm of ligands bound by these outer membrane proteins.</text>
</comment>
<dbReference type="GO" id="GO:0015891">
    <property type="term" value="P:siderophore transport"/>
    <property type="evidence" value="ECO:0007669"/>
    <property type="project" value="InterPro"/>
</dbReference>
<dbReference type="GO" id="GO:0005886">
    <property type="term" value="C:plasma membrane"/>
    <property type="evidence" value="ECO:0007669"/>
    <property type="project" value="UniProtKB-SubCell"/>
</dbReference>
<evidence type="ECO:0000259" key="6">
    <source>
        <dbReference type="PROSITE" id="PS52015"/>
    </source>
</evidence>
<dbReference type="SUPFAM" id="SSF74653">
    <property type="entry name" value="TolA/TonB C-terminal domain"/>
    <property type="match status" value="1"/>
</dbReference>
<keyword evidence="5" id="KW-0813">Transport</keyword>
<dbReference type="PRINTS" id="PR01374">
    <property type="entry name" value="TONBPROTEIN"/>
</dbReference>
<sequence length="442" mass="48569">MENLIAQPFLQELLDIVFKSSMIFMLTLVVASLFRSKISNANSHLLWMNSLLCMALLPFVGSWLGWLSIGFLDVGSVTFINVQPNMATEIEAAGISLNSIFIATYVLVTVGLLARLLLAALKLGRLRDSSIVPVDSRFSEQLSTVASRLDISRNITIKLSSKIASPMSFGLISPIILLPTDASNWNESTLEDVLVHEASHIARLDWLTMLFSHLLTSVFWFNPLVWLARAQINEAAEQTCDSAIISYGKDGVYYAEELLRLAKNSRRNMQTPVLAQLMFDESSLSLRIKNILDGSSAGRASRLFGGVLLLSATLIVSACSGVDLFGNDESDQEVVPTLTAIPQYPSQAAEQGIEGWVLVGFTITEAGKVAKNSIVVVDAEPADIFDRNSINAASRFEFEPRIRNGKAVEIEGVQYVFRYELEDDSDALNTSRQPPEARSRGL</sequence>
<dbReference type="Proteomes" id="UP000218327">
    <property type="component" value="Unassembled WGS sequence"/>
</dbReference>
<comment type="similarity">
    <text evidence="5">Belongs to the TonB family.</text>
</comment>
<dbReference type="NCBIfam" id="TIGR01352">
    <property type="entry name" value="tonB_Cterm"/>
    <property type="match status" value="1"/>
</dbReference>
<feature type="transmembrane region" description="Helical" evidence="5">
    <location>
        <begin position="16"/>
        <end position="34"/>
    </location>
</feature>
<dbReference type="GO" id="GO:0055085">
    <property type="term" value="P:transmembrane transport"/>
    <property type="evidence" value="ECO:0007669"/>
    <property type="project" value="InterPro"/>
</dbReference>
<keyword evidence="4 5" id="KW-0472">Membrane</keyword>
<protein>
    <recommendedName>
        <fullName evidence="5">Protein TonB</fullName>
    </recommendedName>
</protein>
<dbReference type="PROSITE" id="PS52015">
    <property type="entry name" value="TONB_CTD"/>
    <property type="match status" value="1"/>
</dbReference>
<feature type="domain" description="TonB C-terminal" evidence="6">
    <location>
        <begin position="329"/>
        <end position="428"/>
    </location>
</feature>
<comment type="caution">
    <text evidence="7">The sequence shown here is derived from an EMBL/GenBank/DDBJ whole genome shotgun (WGS) entry which is preliminary data.</text>
</comment>
<dbReference type="CDD" id="cd07341">
    <property type="entry name" value="M56_BlaR1_MecR1_like"/>
    <property type="match status" value="1"/>
</dbReference>
<dbReference type="GO" id="GO:0015031">
    <property type="term" value="P:protein transport"/>
    <property type="evidence" value="ECO:0007669"/>
    <property type="project" value="UniProtKB-UniRule"/>
</dbReference>
<comment type="subcellular location">
    <subcellularLocation>
        <location evidence="5">Cell inner membrane</location>
        <topology evidence="5">Single-pass membrane protein</topology>
        <orientation evidence="5">Periplasmic side</orientation>
    </subcellularLocation>
    <subcellularLocation>
        <location evidence="1">Membrane</location>
        <topology evidence="1">Single-pass membrane protein</topology>
    </subcellularLocation>
</comment>
<dbReference type="Pfam" id="PF05569">
    <property type="entry name" value="Peptidase_M56"/>
    <property type="match status" value="1"/>
</dbReference>
<feature type="transmembrane region" description="Helical" evidence="5">
    <location>
        <begin position="92"/>
        <end position="118"/>
    </location>
</feature>
<dbReference type="Gene3D" id="3.30.1150.10">
    <property type="match status" value="1"/>
</dbReference>
<evidence type="ECO:0000313" key="7">
    <source>
        <dbReference type="EMBL" id="PCJ23300.1"/>
    </source>
</evidence>
<keyword evidence="5" id="KW-0653">Protein transport</keyword>
<accession>A0A2A5AW06</accession>
<dbReference type="InterPro" id="IPR052173">
    <property type="entry name" value="Beta-lactam_resp_regulator"/>
</dbReference>
<keyword evidence="5" id="KW-0997">Cell inner membrane</keyword>
<keyword evidence="5" id="KW-1003">Cell membrane</keyword>
<keyword evidence="2 5" id="KW-0812">Transmembrane</keyword>
<evidence type="ECO:0000256" key="1">
    <source>
        <dbReference type="ARBA" id="ARBA00004167"/>
    </source>
</evidence>
<dbReference type="PANTHER" id="PTHR34978">
    <property type="entry name" value="POSSIBLE SENSOR-TRANSDUCER PROTEIN BLAR"/>
    <property type="match status" value="1"/>
</dbReference>
<dbReference type="InterPro" id="IPR008756">
    <property type="entry name" value="Peptidase_M56"/>
</dbReference>
<proteinExistence type="inferred from homology"/>
<comment type="caution">
    <text evidence="5">Lacks conserved residue(s) required for the propagation of feature annotation.</text>
</comment>